<keyword evidence="4" id="KW-0479">Metal-binding</keyword>
<feature type="compositionally biased region" description="Basic and acidic residues" evidence="8">
    <location>
        <begin position="1151"/>
        <end position="1160"/>
    </location>
</feature>
<dbReference type="InterPro" id="IPR011993">
    <property type="entry name" value="PH-like_dom_sf"/>
</dbReference>
<dbReference type="InterPro" id="IPR001849">
    <property type="entry name" value="PH_domain"/>
</dbReference>
<dbReference type="InterPro" id="IPR036238">
    <property type="entry name" value="Transglutaminase_C_sf"/>
</dbReference>
<feature type="region of interest" description="Disordered" evidence="8">
    <location>
        <begin position="532"/>
        <end position="570"/>
    </location>
</feature>
<dbReference type="Gene3D" id="3.90.260.10">
    <property type="entry name" value="Transglutaminase-like"/>
    <property type="match status" value="1"/>
</dbReference>
<dbReference type="Pfam" id="PF00621">
    <property type="entry name" value="RhoGEF"/>
    <property type="match status" value="1"/>
</dbReference>
<dbReference type="Gene3D" id="1.20.58.60">
    <property type="match status" value="1"/>
</dbReference>
<evidence type="ECO:0000313" key="11">
    <source>
        <dbReference type="Ensembl" id="ENSOMYP00000101281.2"/>
    </source>
</evidence>
<dbReference type="InterPro" id="IPR008958">
    <property type="entry name" value="Transglutaminase_C"/>
</dbReference>
<feature type="region of interest" description="Disordered" evidence="8">
    <location>
        <begin position="306"/>
        <end position="326"/>
    </location>
</feature>
<dbReference type="FunFam" id="2.60.40.10:FF:000090">
    <property type="entry name" value="Protein-glutamine gamma-glutamyltransferase 2"/>
    <property type="match status" value="1"/>
</dbReference>
<keyword evidence="6" id="KW-0012">Acyltransferase</keyword>
<proteinExistence type="inferred from homology"/>
<dbReference type="InterPro" id="IPR013783">
    <property type="entry name" value="Ig-like_fold"/>
</dbReference>
<organism evidence="11 12">
    <name type="scientific">Oncorhynchus mykiss</name>
    <name type="common">Rainbow trout</name>
    <name type="synonym">Salmo gairdneri</name>
    <dbReference type="NCBI Taxonomy" id="8022"/>
    <lineage>
        <taxon>Eukaryota</taxon>
        <taxon>Metazoa</taxon>
        <taxon>Chordata</taxon>
        <taxon>Craniata</taxon>
        <taxon>Vertebrata</taxon>
        <taxon>Euteleostomi</taxon>
        <taxon>Actinopterygii</taxon>
        <taxon>Neopterygii</taxon>
        <taxon>Teleostei</taxon>
        <taxon>Protacanthopterygii</taxon>
        <taxon>Salmoniformes</taxon>
        <taxon>Salmonidae</taxon>
        <taxon>Salmoninae</taxon>
        <taxon>Oncorhynchus</taxon>
    </lineage>
</organism>
<evidence type="ECO:0000256" key="4">
    <source>
        <dbReference type="ARBA" id="ARBA00022723"/>
    </source>
</evidence>
<dbReference type="SUPFAM" id="SSF49309">
    <property type="entry name" value="Transglutaminase, two C-terminal domains"/>
    <property type="match status" value="2"/>
</dbReference>
<evidence type="ECO:0000256" key="1">
    <source>
        <dbReference type="ARBA" id="ARBA00001913"/>
    </source>
</evidence>
<evidence type="ECO:0000256" key="2">
    <source>
        <dbReference type="ARBA" id="ARBA00005968"/>
    </source>
</evidence>
<evidence type="ECO:0000256" key="6">
    <source>
        <dbReference type="ARBA" id="ARBA00023315"/>
    </source>
</evidence>
<comment type="similarity">
    <text evidence="2">Belongs to the transglutaminase superfamily. Transglutaminase family.</text>
</comment>
<feature type="region of interest" description="Disordered" evidence="8">
    <location>
        <begin position="1128"/>
        <end position="1205"/>
    </location>
</feature>
<dbReference type="InterPro" id="IPR052231">
    <property type="entry name" value="Rho_GEF_signaling-related"/>
</dbReference>
<dbReference type="GO" id="GO:0046872">
    <property type="term" value="F:metal ion binding"/>
    <property type="evidence" value="ECO:0007669"/>
    <property type="project" value="UniProtKB-KW"/>
</dbReference>
<dbReference type="GO" id="GO:0005085">
    <property type="term" value="F:guanyl-nucleotide exchange factor activity"/>
    <property type="evidence" value="ECO:0007669"/>
    <property type="project" value="InterPro"/>
</dbReference>
<feature type="compositionally biased region" description="Polar residues" evidence="8">
    <location>
        <begin position="306"/>
        <end position="315"/>
    </location>
</feature>
<dbReference type="InterPro" id="IPR036985">
    <property type="entry name" value="Transglutaminase-like_sf"/>
</dbReference>
<dbReference type="Ensembl" id="ENSOMYT00000109856.2">
    <property type="protein sequence ID" value="ENSOMYP00000101281.2"/>
    <property type="gene ID" value="ENSOMYG00000015988.2"/>
</dbReference>
<name>A0A8C7UTF8_ONCMY</name>
<dbReference type="CDD" id="cd13242">
    <property type="entry name" value="PH_puratrophin-1"/>
    <property type="match status" value="1"/>
</dbReference>
<dbReference type="PROSITE" id="PS50003">
    <property type="entry name" value="PH_DOMAIN"/>
    <property type="match status" value="1"/>
</dbReference>
<dbReference type="GO" id="GO:0007399">
    <property type="term" value="P:nervous system development"/>
    <property type="evidence" value="ECO:0007669"/>
    <property type="project" value="UniProtKB-ARBA"/>
</dbReference>
<sequence length="2495" mass="278145">MNPESLDSSIQSALSALFPPFEATAPTVLSQLFRTIEERYRGDALHCLLDFLIPSKHLLEIVQQAACAAYSDVLFLCEGWPLCLRDRTVIQLASLNPLLLRPGDFYLQVEPFGEQAARIVLKSLLEEGCREVEETPIPETSYPCIFTLDWLREVNDGRHGTPLSRCLLSTDQGVMKVPWAQVAIPEFLNKPKTMTTPSVIRDVPFEPTPLQIPSSSDSTSSALSLETMILPARDGISVSLRLMDGTSKLIKGDHEKSVPKPRAKPLVKPVGWVSPNTWDTSRNYREVEGDYVDLVDFANKKESLTGCSKTPNSSTPPLFKPVRPPPPVPLMNSTPCGRSLRFSEEPCMPCSQRRLGQEPSGQELKCRYRDSYLAALRNPVPFEKGSIGLLAALEESGPCEGEEMGLWGHARGPGQDPGECCNHCKEPIVGHEPHQHGHFGKEPPLDLNHIPHKSIEPAITHKPGKNTIETQIIHKLCQGKPYLQTHHMAHQSGPDSKVALPPAISHPVMVDACECDYTSKPIWNPEAVKTIGKHKTKPRSLSTVSEKARGSPLVHKLNNRSHSDICPEMIPPSSQVVQCKKGKAFGPMSPKLDRQQSAKKDPQPGKVETRAIAPPNRPDTKPQSPKTKPSAPPIQPPSLVSSSPPSPSTQHSIFRSISGLLHLGIVSLPGSRDRVGRAVLEVHGDRQGWTSPLLYAHEVCKVLLYLHSIPRKEVRDLGMTVVIDARKKPPPSFFYKALLMVQEQALHAVRIVLMLVDKESSPRPERHPGLQMDMVTSLKALHKLVEGQQLTSDLGGTFPYSHTDWLQFHQKLISFVTDLQGAAHILHRAIKKIDGNPKMDTAQDVQLSIQDQKTSMKEVLQDIRLVTLQREGGAILARMRREEFRFAKSDDYSDALESVTVLYNQVEESVHTLVMRSNESLRHLDFLLKLREAESDLDTAKMWFNTEGEQQLKVSNSTEDTLESVSKALQHFGSFLTQAKEKKQQTLTLMMEVEKILGPNNSNTEMEVFRTVMNTFKSYMADFLLRAEKRHTELDNMVYVYRFCEQVASLAKECRQYLEQVETGCYPAKANLSTLKTYKERLGDCFSARHFQTVKAKAYSARGSGGMRLWNAAWIQCQEVSQRLGERLQRRGGAADKDQQPTAGGAQVKSRVLEAGKESEEEKEEGATCSVAPASTSPSGLADNSGRASQDQMESRESNTRDSAHITCFNLPFKADSKGGKGAKEVYQSPKSPGKEGKLMPVVPQDGGGSPGRRHSEADLKSGDPIGKCEAFPWKHSALGRSLSEGSCMSSLLSSECGSPPLLARHSHSRHVVVALQSPENPYDISRNGSFCSGHSCCKSNGDKEGVDPIQVSSVSLTDPSGDKTQEASSLADTQAEENRSNVLKLQRIMEELLLTEREYVRSLGYVREHYFPELERPDVPQDLRGQGGNIFGNLEKLHDFHLHHFLKELEGCLREPFRVGRCFLRHRESFGLYALFSKNKPQSDSLLINHGHDFFKQKQLQLGDKMDLSSYLLKPVQRISKYSLLLQDMVRECGPHRSHEEAEVQHALEVIQFQLRHGNNLLAMDDIQDCDVNLKEQGQLICQDEFLVSFRKKKCFRHIFLFQDLVLFSKTKRTDVGNDTYVYKQSFKTSDIGMTHNSGDSGLCFEIWFRRRKSQDTYTLQAGNREVKDAWTKDLERILWEQAEHNREIHMQERVFMGIGNKPFMDIQPSDAAINDRAVNCALMGRESKALASSGTSGLQGGFPVRRPNSFGSGSCLSTSGSHSSSSSGRGSLSSPTGVYLCGPKLRGVARGQGRYSEHPGVLDEDDMDQESGSQNLLTLDIARWDLECEFNNTDHRTELNGVERLIVRRGQSFTINLHLRSGVYQPGGSALDLTVETGPQPSEQYGTQASFGLTDQINTSCWSAAITSPPGNMVSLSICSPPDAPIGRWRLTLGQGGSVDFVLLYNPWCTGDAVYMDSEEKLREYILAQDGIIYRGGWKYPIPTPWNYGQFEDGILNACLRILDMNPKCLRNPGKDASGRRNPIYVSRVLSAMVNCNDDKGVLLGRWTDDYDGGVSPLSWKGSVEILRNWDTNACQPVRFGQCWVFAAVACSVSRALGIPCRLVTNYNSAHDTNSNLVIERYVDENGQLVQKSRDMIWNYHCWVENWMTRPDLKPGFDGWQVMDPTPQEKSEGVYCCGPIPLKAIKEGELTDKYDAPFVFAEVNADVHTFMKRKDGSTKKIISSVHVGLKISTKSVGSDRREDITHLYKYPEGSDEEREAFTKANHQNKLLQQQDNAGLLIVIKVSTEMRKGCDFDVFAVITNNTPNEKKCRLVFGSRAVSYNGILGENCGFKDLLNVQLAPGEEKRVALRMNYSKYAENLTEDNLIRLAALLLDYGTQEAYLAVRNVVLVNPEIKVRILGEPKENRKLAAEITLQNPLPVPLQNCCFTVEGSNLTGGQVVTERLNSTVEPGQDAKVKIYFTPTHSGLRKLVVDFDSNKLCHVKGYRNVIIGK</sequence>
<dbReference type="EC" id="2.3.2.13" evidence="7"/>
<feature type="compositionally biased region" description="Low complexity" evidence="8">
    <location>
        <begin position="1755"/>
        <end position="1776"/>
    </location>
</feature>
<dbReference type="SUPFAM" id="SSF54001">
    <property type="entry name" value="Cysteine proteinases"/>
    <property type="match status" value="1"/>
</dbReference>
<reference evidence="11" key="3">
    <citation type="submission" date="2025-09" db="UniProtKB">
        <authorList>
            <consortium name="Ensembl"/>
        </authorList>
    </citation>
    <scope>IDENTIFICATION</scope>
</reference>
<feature type="domain" description="PH" evidence="9">
    <location>
        <begin position="1574"/>
        <end position="1681"/>
    </location>
</feature>
<dbReference type="Gene3D" id="2.30.29.30">
    <property type="entry name" value="Pleckstrin-homology domain (PH domain)/Phosphotyrosine-binding domain (PTB)"/>
    <property type="match status" value="1"/>
</dbReference>
<dbReference type="PANTHER" id="PTHR45845:SF2">
    <property type="entry name" value="RIKEN CDNA D630003M21 GENE"/>
    <property type="match status" value="1"/>
</dbReference>
<feature type="compositionally biased region" description="Basic and acidic residues" evidence="8">
    <location>
        <begin position="591"/>
        <end position="609"/>
    </location>
</feature>
<keyword evidence="12" id="KW-1185">Reference proteome</keyword>
<dbReference type="SUPFAM" id="SSF50729">
    <property type="entry name" value="PH domain-like"/>
    <property type="match status" value="1"/>
</dbReference>
<evidence type="ECO:0000256" key="5">
    <source>
        <dbReference type="ARBA" id="ARBA00022837"/>
    </source>
</evidence>
<dbReference type="Gene3D" id="1.20.900.10">
    <property type="entry name" value="Dbl homology (DH) domain"/>
    <property type="match status" value="1"/>
</dbReference>
<keyword evidence="3" id="KW-0808">Transferase</keyword>
<dbReference type="SMART" id="SM00233">
    <property type="entry name" value="PH"/>
    <property type="match status" value="1"/>
</dbReference>
<feature type="region of interest" description="Disordered" evidence="8">
    <location>
        <begin position="1218"/>
        <end position="1264"/>
    </location>
</feature>
<dbReference type="SUPFAM" id="SSF81296">
    <property type="entry name" value="E set domains"/>
    <property type="match status" value="1"/>
</dbReference>
<evidence type="ECO:0000256" key="7">
    <source>
        <dbReference type="ARBA" id="ARBA00024222"/>
    </source>
</evidence>
<dbReference type="Pfam" id="PF22697">
    <property type="entry name" value="SOS1_NGEF_PH"/>
    <property type="match status" value="1"/>
</dbReference>
<reference evidence="11" key="1">
    <citation type="submission" date="2020-07" db="EMBL/GenBank/DDBJ databases">
        <title>A long reads based de novo assembly of the rainbow trout Arlee double haploid line genome.</title>
        <authorList>
            <person name="Gao G."/>
            <person name="Palti Y."/>
        </authorList>
    </citation>
    <scope>NUCLEOTIDE SEQUENCE [LARGE SCALE GENOMIC DNA]</scope>
</reference>
<dbReference type="SUPFAM" id="SSF48065">
    <property type="entry name" value="DBL homology domain (DH-domain)"/>
    <property type="match status" value="1"/>
</dbReference>
<dbReference type="GeneTree" id="ENSGT00940000165533"/>
<dbReference type="PANTHER" id="PTHR45845">
    <property type="entry name" value="RHO GUANINE NUCLEOTIDE EXCHANGE FACTOR-RELATED"/>
    <property type="match status" value="1"/>
</dbReference>
<dbReference type="SMART" id="SM00325">
    <property type="entry name" value="RhoGEF"/>
    <property type="match status" value="1"/>
</dbReference>
<dbReference type="FunFam" id="3.90.260.10:FF:000001">
    <property type="entry name" value="Protein-glutamine gamma-glutamyltransferase 2"/>
    <property type="match status" value="1"/>
</dbReference>
<dbReference type="InterPro" id="IPR014756">
    <property type="entry name" value="Ig_E-set"/>
</dbReference>
<feature type="region of interest" description="Disordered" evidence="8">
    <location>
        <begin position="583"/>
        <end position="651"/>
    </location>
</feature>
<feature type="compositionally biased region" description="Basic and acidic residues" evidence="8">
    <location>
        <begin position="1193"/>
        <end position="1204"/>
    </location>
</feature>
<dbReference type="Pfam" id="PF01841">
    <property type="entry name" value="Transglut_core"/>
    <property type="match status" value="1"/>
</dbReference>
<evidence type="ECO:0000259" key="9">
    <source>
        <dbReference type="PROSITE" id="PS50003"/>
    </source>
</evidence>
<dbReference type="Pfam" id="PF00868">
    <property type="entry name" value="Transglut_N"/>
    <property type="match status" value="1"/>
</dbReference>
<dbReference type="GO" id="GO:0003810">
    <property type="term" value="F:protein-glutamine gamma-glutamyltransferase activity"/>
    <property type="evidence" value="ECO:0007669"/>
    <property type="project" value="UniProtKB-EC"/>
</dbReference>
<evidence type="ECO:0000259" key="10">
    <source>
        <dbReference type="PROSITE" id="PS50010"/>
    </source>
</evidence>
<accession>A0A8C7UTF8</accession>
<dbReference type="InterPro" id="IPR002931">
    <property type="entry name" value="Transglutaminase-like"/>
</dbReference>
<dbReference type="PROSITE" id="PS50010">
    <property type="entry name" value="DH_2"/>
    <property type="match status" value="1"/>
</dbReference>
<feature type="domain" description="DH" evidence="10">
    <location>
        <begin position="1385"/>
        <end position="1562"/>
    </location>
</feature>
<feature type="region of interest" description="Disordered" evidence="8">
    <location>
        <begin position="1353"/>
        <end position="1377"/>
    </location>
</feature>
<evidence type="ECO:0000256" key="8">
    <source>
        <dbReference type="SAM" id="MobiDB-lite"/>
    </source>
</evidence>
<dbReference type="SMART" id="SM00460">
    <property type="entry name" value="TGc"/>
    <property type="match status" value="1"/>
</dbReference>
<dbReference type="InterPro" id="IPR055251">
    <property type="entry name" value="SOS1_NGEF_PH"/>
</dbReference>
<dbReference type="InterPro" id="IPR038765">
    <property type="entry name" value="Papain-like_cys_pep_sf"/>
</dbReference>
<dbReference type="InterPro" id="IPR001102">
    <property type="entry name" value="Transglutaminase_N"/>
</dbReference>
<dbReference type="InterPro" id="IPR000219">
    <property type="entry name" value="DH_dom"/>
</dbReference>
<dbReference type="Pfam" id="PF00927">
    <property type="entry name" value="Transglut_C"/>
    <property type="match status" value="2"/>
</dbReference>
<dbReference type="Gene3D" id="2.60.40.10">
    <property type="entry name" value="Immunoglobulins"/>
    <property type="match status" value="3"/>
</dbReference>
<comment type="cofactor">
    <cofactor evidence="1">
        <name>Ca(2+)</name>
        <dbReference type="ChEBI" id="CHEBI:29108"/>
    </cofactor>
</comment>
<reference evidence="11" key="2">
    <citation type="submission" date="2025-08" db="UniProtKB">
        <authorList>
            <consortium name="Ensembl"/>
        </authorList>
    </citation>
    <scope>IDENTIFICATION</scope>
</reference>
<evidence type="ECO:0000313" key="12">
    <source>
        <dbReference type="Proteomes" id="UP000694395"/>
    </source>
</evidence>
<dbReference type="Proteomes" id="UP000694395">
    <property type="component" value="Chromosome 7"/>
</dbReference>
<dbReference type="CDD" id="cd00160">
    <property type="entry name" value="RhoGEF"/>
    <property type="match status" value="1"/>
</dbReference>
<feature type="region of interest" description="Disordered" evidence="8">
    <location>
        <begin position="1755"/>
        <end position="1777"/>
    </location>
</feature>
<feature type="compositionally biased region" description="Basic and acidic residues" evidence="8">
    <location>
        <begin position="1128"/>
        <end position="1139"/>
    </location>
</feature>
<keyword evidence="5" id="KW-0106">Calcium</keyword>
<evidence type="ECO:0000256" key="3">
    <source>
        <dbReference type="ARBA" id="ARBA00022679"/>
    </source>
</evidence>
<protein>
    <recommendedName>
        <fullName evidence="7">protein-glutamine gamma-glutamyltransferase</fullName>
        <ecNumber evidence="7">2.3.2.13</ecNumber>
    </recommendedName>
</protein>
<dbReference type="InterPro" id="IPR035899">
    <property type="entry name" value="DBL_dom_sf"/>
</dbReference>
<gene>
    <name evidence="11" type="primary">LOC110528485</name>
</gene>